<dbReference type="AlphaFoldDB" id="A0AAW6QAW0"/>
<keyword evidence="3 9" id="KW-1003">Cell membrane</keyword>
<keyword evidence="5 9" id="KW-0653">Protein transport</keyword>
<evidence type="ECO:0000256" key="9">
    <source>
        <dbReference type="HAMAP-Rule" id="MF_00422"/>
    </source>
</evidence>
<comment type="subunit">
    <text evidence="9">Component of the Sec protein translocase complex. Heterotrimer consisting of SecY, SecE and SecG subunits. The heterotrimers can form oligomers, although 1 heterotrimer is thought to be able to translocate proteins. Interacts with the ribosome. Interacts with SecDF, and other proteins may be involved. Interacts with SecA.</text>
</comment>
<comment type="caution">
    <text evidence="9">Lacks conserved residue(s) required for the propagation of feature annotation.</text>
</comment>
<evidence type="ECO:0000256" key="8">
    <source>
        <dbReference type="ARBA" id="ARBA00023136"/>
    </source>
</evidence>
<comment type="function">
    <text evidence="9">Essential subunit of the Sec protein translocation channel SecYEG. Clamps together the 2 halves of SecY. May contact the channel plug during translocation.</text>
</comment>
<dbReference type="PANTHER" id="PTHR33910:SF1">
    <property type="entry name" value="PROTEIN TRANSLOCASE SUBUNIT SECE"/>
    <property type="match status" value="1"/>
</dbReference>
<dbReference type="GO" id="GO:0005886">
    <property type="term" value="C:plasma membrane"/>
    <property type="evidence" value="ECO:0007669"/>
    <property type="project" value="UniProtKB-UniRule"/>
</dbReference>
<dbReference type="GO" id="GO:0006605">
    <property type="term" value="P:protein targeting"/>
    <property type="evidence" value="ECO:0007669"/>
    <property type="project" value="UniProtKB-UniRule"/>
</dbReference>
<dbReference type="InterPro" id="IPR038379">
    <property type="entry name" value="SecE_sf"/>
</dbReference>
<organism evidence="10 11">
    <name type="scientific">Exercitatus varius</name>
    <dbReference type="NCBI Taxonomy" id="67857"/>
    <lineage>
        <taxon>Bacteria</taxon>
        <taxon>Pseudomonadati</taxon>
        <taxon>Pseudomonadota</taxon>
        <taxon>Gammaproteobacteria</taxon>
        <taxon>Pasteurellales</taxon>
        <taxon>Pasteurellaceae</taxon>
        <taxon>Exercitatus</taxon>
    </lineage>
</organism>
<evidence type="ECO:0000256" key="2">
    <source>
        <dbReference type="ARBA" id="ARBA00022448"/>
    </source>
</evidence>
<keyword evidence="2 9" id="KW-0813">Transport</keyword>
<dbReference type="HAMAP" id="MF_00422">
    <property type="entry name" value="SecE"/>
    <property type="match status" value="1"/>
</dbReference>
<comment type="caution">
    <text evidence="10">The sequence shown here is derived from an EMBL/GenBank/DDBJ whole genome shotgun (WGS) entry which is preliminary data.</text>
</comment>
<evidence type="ECO:0000256" key="6">
    <source>
        <dbReference type="ARBA" id="ARBA00022989"/>
    </source>
</evidence>
<dbReference type="GO" id="GO:0008320">
    <property type="term" value="F:protein transmembrane transporter activity"/>
    <property type="evidence" value="ECO:0007669"/>
    <property type="project" value="UniProtKB-UniRule"/>
</dbReference>
<proteinExistence type="inferred from homology"/>
<keyword evidence="7 9" id="KW-0811">Translocation</keyword>
<dbReference type="PROSITE" id="PS01067">
    <property type="entry name" value="SECE_SEC61G"/>
    <property type="match status" value="1"/>
</dbReference>
<dbReference type="GO" id="GO:0065002">
    <property type="term" value="P:intracellular protein transmembrane transport"/>
    <property type="evidence" value="ECO:0007669"/>
    <property type="project" value="UniProtKB-UniRule"/>
</dbReference>
<dbReference type="Proteomes" id="UP001214976">
    <property type="component" value="Unassembled WGS sequence"/>
</dbReference>
<feature type="transmembrane region" description="Helical" evidence="9">
    <location>
        <begin position="21"/>
        <end position="44"/>
    </location>
</feature>
<dbReference type="GO" id="GO:0009306">
    <property type="term" value="P:protein secretion"/>
    <property type="evidence" value="ECO:0007669"/>
    <property type="project" value="UniProtKB-UniRule"/>
</dbReference>
<dbReference type="GO" id="GO:0043952">
    <property type="term" value="P:protein transport by the Sec complex"/>
    <property type="evidence" value="ECO:0007669"/>
    <property type="project" value="UniProtKB-UniRule"/>
</dbReference>
<name>A0AAW6QAW0_9PAST</name>
<dbReference type="InterPro" id="IPR001901">
    <property type="entry name" value="Translocase_SecE/Sec61-g"/>
</dbReference>
<feature type="transmembrane region" description="Helical" evidence="9">
    <location>
        <begin position="104"/>
        <end position="131"/>
    </location>
</feature>
<evidence type="ECO:0000256" key="3">
    <source>
        <dbReference type="ARBA" id="ARBA00022475"/>
    </source>
</evidence>
<reference evidence="10" key="1">
    <citation type="submission" date="2023-03" db="EMBL/GenBank/DDBJ databases">
        <title>Classification of Bisgaard taxon 6 and taxon 10 as Exercitatus varius gen. nov., spec. nov.</title>
        <authorList>
            <person name="Christensen H."/>
        </authorList>
    </citation>
    <scope>NUCLEOTIDE SEQUENCE</scope>
    <source>
        <strain evidence="10">86116</strain>
    </source>
</reference>
<comment type="subcellular location">
    <subcellularLocation>
        <location evidence="1">Membrane</location>
    </subcellularLocation>
</comment>
<keyword evidence="4 9" id="KW-0812">Transmembrane</keyword>
<dbReference type="InterPro" id="IPR005807">
    <property type="entry name" value="SecE_bac"/>
</dbReference>
<feature type="transmembrane region" description="Helical" evidence="9">
    <location>
        <begin position="50"/>
        <end position="70"/>
    </location>
</feature>
<evidence type="ECO:0000313" key="11">
    <source>
        <dbReference type="Proteomes" id="UP001214976"/>
    </source>
</evidence>
<keyword evidence="6 9" id="KW-1133">Transmembrane helix</keyword>
<dbReference type="PRINTS" id="PR01650">
    <property type="entry name" value="SECETRNLCASE"/>
</dbReference>
<evidence type="ECO:0000256" key="5">
    <source>
        <dbReference type="ARBA" id="ARBA00022927"/>
    </source>
</evidence>
<dbReference type="RefSeq" id="WP_317476629.1">
    <property type="nucleotide sequence ID" value="NZ_JARQTW010000003.1"/>
</dbReference>
<evidence type="ECO:0000313" key="10">
    <source>
        <dbReference type="EMBL" id="MDG2949369.1"/>
    </source>
</evidence>
<accession>A0AAW6QAW0</accession>
<dbReference type="NCBIfam" id="NF004376">
    <property type="entry name" value="PRK05740.2-1"/>
    <property type="match status" value="1"/>
</dbReference>
<dbReference type="Gene3D" id="1.20.5.1030">
    <property type="entry name" value="Preprotein translocase secy subunit"/>
    <property type="match status" value="1"/>
</dbReference>
<dbReference type="EMBL" id="JARQTW010000003">
    <property type="protein sequence ID" value="MDG2949369.1"/>
    <property type="molecule type" value="Genomic_DNA"/>
</dbReference>
<comment type="similarity">
    <text evidence="9">Belongs to the SecE/SEC61-gamma family.</text>
</comment>
<keyword evidence="8 9" id="KW-0472">Membrane</keyword>
<sequence>MALVVEKKKNEIEQTAQKSKGLNGFLWFLVVALILVASVGNIYFAGQYSTPVRVVAIFVLIVIALILAAITNQGKKALAFFSEARTELRRITWPTRPEAMQTTFIVVAVTVVTSLILWGFDSVIVSVLNFLTDLRF</sequence>
<gene>
    <name evidence="9 10" type="primary">secE</name>
    <name evidence="10" type="ORF">P7M15_02350</name>
</gene>
<dbReference type="PANTHER" id="PTHR33910">
    <property type="entry name" value="PROTEIN TRANSLOCASE SUBUNIT SECE"/>
    <property type="match status" value="1"/>
</dbReference>
<dbReference type="NCBIfam" id="TIGR00964">
    <property type="entry name" value="secE_bact"/>
    <property type="match status" value="1"/>
</dbReference>
<protein>
    <recommendedName>
        <fullName evidence="9">Protein translocase subunit SecE</fullName>
    </recommendedName>
</protein>
<dbReference type="Pfam" id="PF00584">
    <property type="entry name" value="SecE"/>
    <property type="match status" value="1"/>
</dbReference>
<evidence type="ECO:0000256" key="7">
    <source>
        <dbReference type="ARBA" id="ARBA00023010"/>
    </source>
</evidence>
<evidence type="ECO:0000256" key="1">
    <source>
        <dbReference type="ARBA" id="ARBA00004370"/>
    </source>
</evidence>
<evidence type="ECO:0000256" key="4">
    <source>
        <dbReference type="ARBA" id="ARBA00022692"/>
    </source>
</evidence>